<protein>
    <recommendedName>
        <fullName evidence="3">Helix-turn-helix protein</fullName>
    </recommendedName>
</protein>
<dbReference type="EMBL" id="JACIGM010000001">
    <property type="protein sequence ID" value="MBB4272341.1"/>
    <property type="molecule type" value="Genomic_DNA"/>
</dbReference>
<organism evidence="1 2">
    <name type="scientific">Rhizobium mongolense</name>
    <dbReference type="NCBI Taxonomy" id="57676"/>
    <lineage>
        <taxon>Bacteria</taxon>
        <taxon>Pseudomonadati</taxon>
        <taxon>Pseudomonadota</taxon>
        <taxon>Alphaproteobacteria</taxon>
        <taxon>Hyphomicrobiales</taxon>
        <taxon>Rhizobiaceae</taxon>
        <taxon>Rhizobium/Agrobacterium group</taxon>
        <taxon>Rhizobium</taxon>
    </lineage>
</organism>
<proteinExistence type="predicted"/>
<reference evidence="1 2" key="1">
    <citation type="submission" date="2020-08" db="EMBL/GenBank/DDBJ databases">
        <title>Genomic Encyclopedia of Type Strains, Phase IV (KMG-V): Genome sequencing to study the core and pangenomes of soil and plant-associated prokaryotes.</title>
        <authorList>
            <person name="Whitman W."/>
        </authorList>
    </citation>
    <scope>NUCLEOTIDE SEQUENCE [LARGE SCALE GENOMIC DNA]</scope>
    <source>
        <strain evidence="1 2">SEMIA 402</strain>
    </source>
</reference>
<dbReference type="RefSeq" id="WP_183922170.1">
    <property type="nucleotide sequence ID" value="NZ_JACIGM010000001.1"/>
</dbReference>
<name>A0A7W6RI24_9HYPH</name>
<evidence type="ECO:0000313" key="2">
    <source>
        <dbReference type="Proteomes" id="UP000533641"/>
    </source>
</evidence>
<evidence type="ECO:0000313" key="1">
    <source>
        <dbReference type="EMBL" id="MBB4272341.1"/>
    </source>
</evidence>
<dbReference type="AlphaFoldDB" id="A0A7W6RI24"/>
<evidence type="ECO:0008006" key="3">
    <source>
        <dbReference type="Google" id="ProtNLM"/>
    </source>
</evidence>
<accession>A0A7W6RI24</accession>
<dbReference type="Proteomes" id="UP000533641">
    <property type="component" value="Unassembled WGS sequence"/>
</dbReference>
<sequence>MTIYKRARALRDWLVSVDEAARALHITENRIRTLSREGYIKPGKRKGFYRLGDVIDGHAEAVRMGALKPPHERGNCPPTFVCSIPAPV</sequence>
<comment type="caution">
    <text evidence="1">The sequence shown here is derived from an EMBL/GenBank/DDBJ whole genome shotgun (WGS) entry which is preliminary data.</text>
</comment>
<gene>
    <name evidence="1" type="ORF">GGE12_000083</name>
</gene>